<dbReference type="EMBL" id="VSRR010141374">
    <property type="protein sequence ID" value="MPD04510.1"/>
    <property type="molecule type" value="Genomic_DNA"/>
</dbReference>
<comment type="caution">
    <text evidence="1">The sequence shown here is derived from an EMBL/GenBank/DDBJ whole genome shotgun (WGS) entry which is preliminary data.</text>
</comment>
<keyword evidence="2" id="KW-1185">Reference proteome</keyword>
<proteinExistence type="predicted"/>
<reference evidence="1 2" key="1">
    <citation type="submission" date="2019-05" db="EMBL/GenBank/DDBJ databases">
        <title>Another draft genome of Portunus trituberculatus and its Hox gene families provides insights of decapod evolution.</title>
        <authorList>
            <person name="Jeong J.-H."/>
            <person name="Song I."/>
            <person name="Kim S."/>
            <person name="Choi T."/>
            <person name="Kim D."/>
            <person name="Ryu S."/>
            <person name="Kim W."/>
        </authorList>
    </citation>
    <scope>NUCLEOTIDE SEQUENCE [LARGE SCALE GENOMIC DNA]</scope>
    <source>
        <tissue evidence="1">Muscle</tissue>
    </source>
</reference>
<evidence type="ECO:0000313" key="2">
    <source>
        <dbReference type="Proteomes" id="UP000324222"/>
    </source>
</evidence>
<organism evidence="1 2">
    <name type="scientific">Portunus trituberculatus</name>
    <name type="common">Swimming crab</name>
    <name type="synonym">Neptunus trituberculatus</name>
    <dbReference type="NCBI Taxonomy" id="210409"/>
    <lineage>
        <taxon>Eukaryota</taxon>
        <taxon>Metazoa</taxon>
        <taxon>Ecdysozoa</taxon>
        <taxon>Arthropoda</taxon>
        <taxon>Crustacea</taxon>
        <taxon>Multicrustacea</taxon>
        <taxon>Malacostraca</taxon>
        <taxon>Eumalacostraca</taxon>
        <taxon>Eucarida</taxon>
        <taxon>Decapoda</taxon>
        <taxon>Pleocyemata</taxon>
        <taxon>Brachyura</taxon>
        <taxon>Eubrachyura</taxon>
        <taxon>Portunoidea</taxon>
        <taxon>Portunidae</taxon>
        <taxon>Portuninae</taxon>
        <taxon>Portunus</taxon>
    </lineage>
</organism>
<dbReference type="Proteomes" id="UP000324222">
    <property type="component" value="Unassembled WGS sequence"/>
</dbReference>
<gene>
    <name evidence="1" type="ORF">E2C01_100203</name>
</gene>
<sequence length="88" mass="9457">MPVRRQPSAGEDTQVFAARRVPLTQPPHFATLGQCCGESAWPRTASQCLKEGGGGAGRGLVMCQGPVPLVGWPVWEMRTRDATHGTQK</sequence>
<accession>A0A5B7KBE7</accession>
<evidence type="ECO:0000313" key="1">
    <source>
        <dbReference type="EMBL" id="MPD04510.1"/>
    </source>
</evidence>
<name>A0A5B7KBE7_PORTR</name>
<dbReference type="AlphaFoldDB" id="A0A5B7KBE7"/>
<protein>
    <submittedName>
        <fullName evidence="1">Uncharacterized protein</fullName>
    </submittedName>
</protein>